<gene>
    <name evidence="1" type="ORF">GCM10007870_29390</name>
</gene>
<sequence>MKKGRCQNKIVGSLLKWTGVELLFHTDQKLVDEVKQRQGPKIKRATAYGLQQRVQRTLPDANFQKDFIRHRKVGVWKS</sequence>
<name>A0ABQ5WVA5_9PROT</name>
<proteinExistence type="predicted"/>
<dbReference type="RefSeq" id="WP_206035377.1">
    <property type="nucleotide sequence ID" value="NZ_JAACKD010000041.1"/>
</dbReference>
<comment type="caution">
    <text evidence="1">The sequence shown here is derived from an EMBL/GenBank/DDBJ whole genome shotgun (WGS) entry which is preliminary data.</text>
</comment>
<reference evidence="2" key="1">
    <citation type="journal article" date="2019" name="Int. J. Syst. Evol. Microbiol.">
        <title>The Global Catalogue of Microorganisms (GCM) 10K type strain sequencing project: providing services to taxonomists for standard genome sequencing and annotation.</title>
        <authorList>
            <consortium name="The Broad Institute Genomics Platform"/>
            <consortium name="The Broad Institute Genome Sequencing Center for Infectious Disease"/>
            <person name="Wu L."/>
            <person name="Ma J."/>
        </authorList>
    </citation>
    <scope>NUCLEOTIDE SEQUENCE [LARGE SCALE GENOMIC DNA]</scope>
    <source>
        <strain evidence="2">NBRC 3266</strain>
    </source>
</reference>
<dbReference type="Proteomes" id="UP001156629">
    <property type="component" value="Unassembled WGS sequence"/>
</dbReference>
<organism evidence="1 2">
    <name type="scientific">Gluconobacter kondonii</name>
    <dbReference type="NCBI Taxonomy" id="941463"/>
    <lineage>
        <taxon>Bacteria</taxon>
        <taxon>Pseudomonadati</taxon>
        <taxon>Pseudomonadota</taxon>
        <taxon>Alphaproteobacteria</taxon>
        <taxon>Acetobacterales</taxon>
        <taxon>Acetobacteraceae</taxon>
        <taxon>Gluconobacter</taxon>
    </lineage>
</organism>
<evidence type="ECO:0008006" key="3">
    <source>
        <dbReference type="Google" id="ProtNLM"/>
    </source>
</evidence>
<evidence type="ECO:0000313" key="1">
    <source>
        <dbReference type="EMBL" id="GLQ67354.1"/>
    </source>
</evidence>
<protein>
    <recommendedName>
        <fullName evidence="3">Transposase</fullName>
    </recommendedName>
</protein>
<keyword evidence="2" id="KW-1185">Reference proteome</keyword>
<dbReference type="EMBL" id="BSNV01000051">
    <property type="protein sequence ID" value="GLQ67354.1"/>
    <property type="molecule type" value="Genomic_DNA"/>
</dbReference>
<evidence type="ECO:0000313" key="2">
    <source>
        <dbReference type="Proteomes" id="UP001156629"/>
    </source>
</evidence>
<accession>A0ABQ5WVA5</accession>